<reference evidence="1" key="1">
    <citation type="submission" date="2021-01" db="EMBL/GenBank/DDBJ databases">
        <authorList>
            <person name="Kaushik A."/>
        </authorList>
    </citation>
    <scope>NUCLEOTIDE SEQUENCE</scope>
    <source>
        <strain evidence="1">AG1-1C</strain>
    </source>
</reference>
<dbReference type="Gene3D" id="3.40.30.10">
    <property type="entry name" value="Glutaredoxin"/>
    <property type="match status" value="1"/>
</dbReference>
<accession>A0A8H3A2Q1</accession>
<evidence type="ECO:0000313" key="1">
    <source>
        <dbReference type="EMBL" id="CAE6397512.1"/>
    </source>
</evidence>
<comment type="caution">
    <text evidence="1">The sequence shown here is derived from an EMBL/GenBank/DDBJ whole genome shotgun (WGS) entry which is preliminary data.</text>
</comment>
<gene>
    <name evidence="1" type="ORF">RDB_LOCUS51742</name>
</gene>
<protein>
    <recommendedName>
        <fullName evidence="3">DSBA-like thioredoxin domain-containing protein</fullName>
    </recommendedName>
</protein>
<dbReference type="AlphaFoldDB" id="A0A8H3A2Q1"/>
<dbReference type="Proteomes" id="UP000663846">
    <property type="component" value="Unassembled WGS sequence"/>
</dbReference>
<evidence type="ECO:0000313" key="2">
    <source>
        <dbReference type="Proteomes" id="UP000663846"/>
    </source>
</evidence>
<name>A0A8H3A2Q1_9AGAM</name>
<feature type="non-terminal residue" evidence="1">
    <location>
        <position position="1"/>
    </location>
</feature>
<evidence type="ECO:0008006" key="3">
    <source>
        <dbReference type="Google" id="ProtNLM"/>
    </source>
</evidence>
<organism evidence="1 2">
    <name type="scientific">Rhizoctonia solani</name>
    <dbReference type="NCBI Taxonomy" id="456999"/>
    <lineage>
        <taxon>Eukaryota</taxon>
        <taxon>Fungi</taxon>
        <taxon>Dikarya</taxon>
        <taxon>Basidiomycota</taxon>
        <taxon>Agaricomycotina</taxon>
        <taxon>Agaricomycetes</taxon>
        <taxon>Cantharellales</taxon>
        <taxon>Ceratobasidiaceae</taxon>
        <taxon>Rhizoctonia</taxon>
    </lineage>
</organism>
<sequence>MVMNFQRTAREPRTPFNLKIDDAPVSSFDDMSVLIALKTLLPQEVARVTRKFYVARFGNISFPGDVFSYLDPVHTPQDLLNLNKVKAIAQSEEFKVAFNNEHTNLVNNHCAFGLPWIIVQKPGEEHLECFWGSELSSIVHWLGPGYEHS</sequence>
<proteinExistence type="predicted"/>
<dbReference type="EMBL" id="CAJMWS010000300">
    <property type="protein sequence ID" value="CAE6397512.1"/>
    <property type="molecule type" value="Genomic_DNA"/>
</dbReference>